<evidence type="ECO:0000256" key="3">
    <source>
        <dbReference type="ARBA" id="ARBA00021406"/>
    </source>
</evidence>
<name>A0ABU7DHZ8_9TELE</name>
<dbReference type="PANTHER" id="PTHR34031:SF1">
    <property type="entry name" value="CENTROSOMAL PROTEIN OF 162 KDA"/>
    <property type="match status" value="1"/>
</dbReference>
<feature type="region of interest" description="Disordered" evidence="10">
    <location>
        <begin position="607"/>
        <end position="631"/>
    </location>
</feature>
<dbReference type="PANTHER" id="PTHR34031">
    <property type="entry name" value="CENTROSOMAL PROTEIN OF 162 KDA"/>
    <property type="match status" value="1"/>
</dbReference>
<feature type="compositionally biased region" description="Basic and acidic residues" evidence="10">
    <location>
        <begin position="100"/>
        <end position="114"/>
    </location>
</feature>
<evidence type="ECO:0000256" key="9">
    <source>
        <dbReference type="SAM" id="Coils"/>
    </source>
</evidence>
<feature type="compositionally biased region" description="Low complexity" evidence="10">
    <location>
        <begin position="513"/>
        <end position="522"/>
    </location>
</feature>
<feature type="compositionally biased region" description="Basic residues" evidence="10">
    <location>
        <begin position="90"/>
        <end position="99"/>
    </location>
</feature>
<keyword evidence="6" id="KW-0970">Cilium biogenesis/degradation</keyword>
<evidence type="ECO:0000256" key="2">
    <source>
        <dbReference type="ARBA" id="ARBA00009485"/>
    </source>
</evidence>
<evidence type="ECO:0000256" key="10">
    <source>
        <dbReference type="SAM" id="MobiDB-lite"/>
    </source>
</evidence>
<feature type="region of interest" description="Disordered" evidence="10">
    <location>
        <begin position="47"/>
        <end position="205"/>
    </location>
</feature>
<keyword evidence="12" id="KW-1185">Reference proteome</keyword>
<feature type="compositionally biased region" description="Basic and acidic residues" evidence="10">
    <location>
        <begin position="159"/>
        <end position="187"/>
    </location>
</feature>
<sequence>PVSCSKSSEQQRFQYRTEAPLRGVNTMSYRQTKEELDAEFEKFLKESVSDDSVELSSPDKQLKTNSQKSSQKPTVSWWQDHEHSSGAHSSKQRFIKAKKPPTETKKAVSCESHHKPVPKPRSKAPDTHIQSDMITNAKALDISQSLERDGASSESQSSRTHENLQKVAERSPDEAKDTDDASQEHINESVLTSAGNMTSMGLDTLEEEEEKAMFFAQIEAEASLAIDYSKLNRELDLTHSTVATDLREEDVTAVEQSKTGAVEAVGESPAHASFPHYSDDFEDEDSIKEPLEENSKTSPILARVSLYDSLDDTGGQHRAKDTAGSLDRGLLYAQSGGSEVEALQEAYRQIHSVQDSDGHHYFSLEDNWRTNRPVSPPSPPQQSLQPASTNESDLPTAEELMRPIQPENNHIRGFSLQPVSDAELHDEHKSQSLKRTFSVVTPSELELKQPGNTGTAVGLKGVIRSTSHKSPEPPHLYMTSSIRKDVERLLQEQNKHSSQTLSLASNVKKQLTSRGSSVFHSSRSSERKPTLAPSRGKAENGKAAGNLRSLRTSKAVATPRAPPSKTKSTKKQEQDDGGAAESGLRVSSELVASVQSLVAVLQQQIDTSSHNDAVQEVRCSQDSKYTQPPPQVKTIREGSVMEALRVQLAQKEKELQVMKDEVEEVNSLRQQNYLLQSQLRSAEEASQKRRLVEAAGPDTDETFQQIDKEMKEQEMLIKGYQQENEKLCLQMKAQQAKSKANEEAMFNENQSLLNELVFTREQLRKKRLVGNMCSMDHTKRISDLLAQISILQRNEAELSEENHRRKQEKQSLEVELQLMKKERDVGKAQVISTSGDKTFELLVLEDQHREEVAALKKKLQWFAENQELLDRDAGRCSRGVPRTEPAFFITLLSFFKSLALMLLPQQMMAEEITLSTTDL</sequence>
<evidence type="ECO:0000256" key="4">
    <source>
        <dbReference type="ARBA" id="ARBA00022490"/>
    </source>
</evidence>
<evidence type="ECO:0000313" key="12">
    <source>
        <dbReference type="Proteomes" id="UP001352852"/>
    </source>
</evidence>
<accession>A0ABU7DHZ8</accession>
<gene>
    <name evidence="11" type="ORF">CHARACLAT_013122</name>
</gene>
<reference evidence="11 12" key="1">
    <citation type="submission" date="2021-06" db="EMBL/GenBank/DDBJ databases">
        <authorList>
            <person name="Palmer J.M."/>
        </authorList>
    </citation>
    <scope>NUCLEOTIDE SEQUENCE [LARGE SCALE GENOMIC DNA]</scope>
    <source>
        <strain evidence="11 12">CL_MEX2019</strain>
        <tissue evidence="11">Muscle</tissue>
    </source>
</reference>
<feature type="compositionally biased region" description="Polar residues" evidence="10">
    <location>
        <begin position="496"/>
        <end position="512"/>
    </location>
</feature>
<feature type="coiled-coil region" evidence="9">
    <location>
        <begin position="781"/>
        <end position="822"/>
    </location>
</feature>
<feature type="coiled-coil region" evidence="9">
    <location>
        <begin position="641"/>
        <end position="737"/>
    </location>
</feature>
<keyword evidence="5" id="KW-0493">Microtubule</keyword>
<protein>
    <recommendedName>
        <fullName evidence="3">Centrosomal protein of 162 kDa</fullName>
    </recommendedName>
</protein>
<comment type="similarity">
    <text evidence="2">Belongs to the CEP162 family.</text>
</comment>
<evidence type="ECO:0000256" key="7">
    <source>
        <dbReference type="ARBA" id="ARBA00023054"/>
    </source>
</evidence>
<feature type="region of interest" description="Disordered" evidence="10">
    <location>
        <begin position="493"/>
        <end position="584"/>
    </location>
</feature>
<proteinExistence type="inferred from homology"/>
<dbReference type="EMBL" id="JAHUTJ010025523">
    <property type="protein sequence ID" value="MED6274100.1"/>
    <property type="molecule type" value="Genomic_DNA"/>
</dbReference>
<evidence type="ECO:0000256" key="1">
    <source>
        <dbReference type="ARBA" id="ARBA00004114"/>
    </source>
</evidence>
<feature type="region of interest" description="Disordered" evidence="10">
    <location>
        <begin position="262"/>
        <end position="282"/>
    </location>
</feature>
<feature type="region of interest" description="Disordered" evidence="10">
    <location>
        <begin position="367"/>
        <end position="395"/>
    </location>
</feature>
<dbReference type="InterPro" id="IPR038774">
    <property type="entry name" value="CEP162-like"/>
</dbReference>
<evidence type="ECO:0000256" key="5">
    <source>
        <dbReference type="ARBA" id="ARBA00022701"/>
    </source>
</evidence>
<comment type="subcellular location">
    <subcellularLocation>
        <location evidence="1">Cytoplasm</location>
        <location evidence="1">Cytoskeleton</location>
        <location evidence="1">Microtubule organizing center</location>
        <location evidence="1">Centrosome</location>
        <location evidence="1">Centriole</location>
    </subcellularLocation>
</comment>
<organism evidence="11 12">
    <name type="scientific">Characodon lateralis</name>
    <dbReference type="NCBI Taxonomy" id="208331"/>
    <lineage>
        <taxon>Eukaryota</taxon>
        <taxon>Metazoa</taxon>
        <taxon>Chordata</taxon>
        <taxon>Craniata</taxon>
        <taxon>Vertebrata</taxon>
        <taxon>Euteleostomi</taxon>
        <taxon>Actinopterygii</taxon>
        <taxon>Neopterygii</taxon>
        <taxon>Teleostei</taxon>
        <taxon>Neoteleostei</taxon>
        <taxon>Acanthomorphata</taxon>
        <taxon>Ovalentaria</taxon>
        <taxon>Atherinomorphae</taxon>
        <taxon>Cyprinodontiformes</taxon>
        <taxon>Goodeidae</taxon>
        <taxon>Characodon</taxon>
    </lineage>
</organism>
<comment type="caution">
    <text evidence="11">The sequence shown here is derived from an EMBL/GenBank/DDBJ whole genome shotgun (WGS) entry which is preliminary data.</text>
</comment>
<evidence type="ECO:0000256" key="8">
    <source>
        <dbReference type="ARBA" id="ARBA00023212"/>
    </source>
</evidence>
<feature type="compositionally biased region" description="Polar residues" evidence="10">
    <location>
        <begin position="189"/>
        <end position="201"/>
    </location>
</feature>
<keyword evidence="7 9" id="KW-0175">Coiled coil</keyword>
<keyword evidence="8" id="KW-0206">Cytoskeleton</keyword>
<dbReference type="Proteomes" id="UP001352852">
    <property type="component" value="Unassembled WGS sequence"/>
</dbReference>
<evidence type="ECO:0000256" key="6">
    <source>
        <dbReference type="ARBA" id="ARBA00022794"/>
    </source>
</evidence>
<feature type="non-terminal residue" evidence="11">
    <location>
        <position position="1"/>
    </location>
</feature>
<evidence type="ECO:0000313" key="11">
    <source>
        <dbReference type="EMBL" id="MED6274100.1"/>
    </source>
</evidence>
<feature type="compositionally biased region" description="Polar residues" evidence="10">
    <location>
        <begin position="63"/>
        <end position="77"/>
    </location>
</feature>
<keyword evidence="4" id="KW-0963">Cytoplasm</keyword>